<organism evidence="1 2">
    <name type="scientific">Amycolatopsis orientalis</name>
    <name type="common">Nocardia orientalis</name>
    <dbReference type="NCBI Taxonomy" id="31958"/>
    <lineage>
        <taxon>Bacteria</taxon>
        <taxon>Bacillati</taxon>
        <taxon>Actinomycetota</taxon>
        <taxon>Actinomycetes</taxon>
        <taxon>Pseudonocardiales</taxon>
        <taxon>Pseudonocardiaceae</taxon>
        <taxon>Amycolatopsis</taxon>
    </lineage>
</organism>
<protein>
    <submittedName>
        <fullName evidence="1">Uncharacterized protein</fullName>
    </submittedName>
</protein>
<reference evidence="1 2" key="1">
    <citation type="journal article" date="2015" name="Genome Announc.">
        <title>Draft Genome Sequence of Norvancomycin-Producing Strain Amycolatopsis orientalis CPCC200066.</title>
        <authorList>
            <person name="Lei X."/>
            <person name="Yuan F."/>
            <person name="Shi Y."/>
            <person name="Li X."/>
            <person name="Wang L."/>
            <person name="Hong B."/>
        </authorList>
    </citation>
    <scope>NUCLEOTIDE SEQUENCE [LARGE SCALE GENOMIC DNA]</scope>
    <source>
        <strain evidence="1 2">B-37</strain>
    </source>
</reference>
<dbReference type="STRING" id="31958.SD37_06260"/>
<sequence length="251" mass="27062">MRLGIVFMPLFVLVAACGGGPPPPSDPGTLLLRAKTHVGMPSPKPALLPEFSLYGGGRLLVPGESEGALQVVREKHLDDEAARSVYDAAYDADLDRDEYVPNDVIDGYLLVFTLYGGHQVRASTPERESGGRLEELADFREDLAEVAKGATEAAGTYRPTRLAAIAWASSQHPETSDVRPWPFAPFTGTRHVDGGLCVVVEGEAVREAEKLARSATAGTRWRTAETTWLVVFRPLLPDEKSCADLVVPPQG</sequence>
<gene>
    <name evidence="1" type="ORF">SD37_06260</name>
</gene>
<dbReference type="Proteomes" id="UP000093695">
    <property type="component" value="Chromosome"/>
</dbReference>
<dbReference type="PROSITE" id="PS51257">
    <property type="entry name" value="PROKAR_LIPOPROTEIN"/>
    <property type="match status" value="1"/>
</dbReference>
<dbReference type="EMBL" id="CP016174">
    <property type="protein sequence ID" value="ANN15297.1"/>
    <property type="molecule type" value="Genomic_DNA"/>
</dbReference>
<dbReference type="AlphaFoldDB" id="A0A193BSW5"/>
<dbReference type="KEGG" id="aori:SD37_06260"/>
<name>A0A193BSW5_AMYOR</name>
<evidence type="ECO:0000313" key="2">
    <source>
        <dbReference type="Proteomes" id="UP000093695"/>
    </source>
</evidence>
<dbReference type="eggNOG" id="ENOG5032BJ1">
    <property type="taxonomic scope" value="Bacteria"/>
</dbReference>
<accession>A0A193BSW5</accession>
<proteinExistence type="predicted"/>
<keyword evidence="2" id="KW-1185">Reference proteome</keyword>
<evidence type="ECO:0000313" key="1">
    <source>
        <dbReference type="EMBL" id="ANN15297.1"/>
    </source>
</evidence>